<sequence length="338" mass="37032">MKSALDPFSRIDVYFKVMPVSKVTLKADEELQKRLLKAQGTTAHAKGVLHRVNGAKQLWTGLKQSVTEWEDSLAAQIIDLKSRMESSLHQVSAETAATMPPTVDKNEDARVERHLKELIKLEGDVGELHLTLECIGEQLNKWELFGRPGIQGRLERLIELSATFQDFVARRRKISRGVSRLSRHATPRDSNPKEVSSAMSTASSAPSDASYISAPPPLTKNEKDTIIYNMDRVVEALEYVLQFPLVNPSILDVVGEVNREISAFNALLEEPAVSTSSLLHTAALRSISSTTIPSKVSENAPFSQSAAPSTSLINTIRVPSVKDYRSDGEGGSNASGSR</sequence>
<protein>
    <submittedName>
        <fullName evidence="3">Exocyst complex component Sec8</fullName>
    </submittedName>
</protein>
<name>A0A7E4UUF4_PANRE</name>
<feature type="region of interest" description="Disordered" evidence="1">
    <location>
        <begin position="178"/>
        <end position="217"/>
    </location>
</feature>
<proteinExistence type="predicted"/>
<keyword evidence="2" id="KW-1185">Reference proteome</keyword>
<evidence type="ECO:0000256" key="1">
    <source>
        <dbReference type="SAM" id="MobiDB-lite"/>
    </source>
</evidence>
<reference evidence="3" key="2">
    <citation type="submission" date="2020-10" db="UniProtKB">
        <authorList>
            <consortium name="WormBaseParasite"/>
        </authorList>
    </citation>
    <scope>IDENTIFICATION</scope>
</reference>
<organism evidence="2 3">
    <name type="scientific">Panagrellus redivivus</name>
    <name type="common">Microworm</name>
    <dbReference type="NCBI Taxonomy" id="6233"/>
    <lineage>
        <taxon>Eukaryota</taxon>
        <taxon>Metazoa</taxon>
        <taxon>Ecdysozoa</taxon>
        <taxon>Nematoda</taxon>
        <taxon>Chromadorea</taxon>
        <taxon>Rhabditida</taxon>
        <taxon>Tylenchina</taxon>
        <taxon>Panagrolaimomorpha</taxon>
        <taxon>Panagrolaimoidea</taxon>
        <taxon>Panagrolaimidae</taxon>
        <taxon>Panagrellus</taxon>
    </lineage>
</organism>
<evidence type="ECO:0000313" key="2">
    <source>
        <dbReference type="Proteomes" id="UP000492821"/>
    </source>
</evidence>
<reference evidence="2" key="1">
    <citation type="journal article" date="2013" name="Genetics">
        <title>The draft genome and transcriptome of Panagrellus redivivus are shaped by the harsh demands of a free-living lifestyle.</title>
        <authorList>
            <person name="Srinivasan J."/>
            <person name="Dillman A.R."/>
            <person name="Macchietto M.G."/>
            <person name="Heikkinen L."/>
            <person name="Lakso M."/>
            <person name="Fracchia K.M."/>
            <person name="Antoshechkin I."/>
            <person name="Mortazavi A."/>
            <person name="Wong G."/>
            <person name="Sternberg P.W."/>
        </authorList>
    </citation>
    <scope>NUCLEOTIDE SEQUENCE [LARGE SCALE GENOMIC DNA]</scope>
    <source>
        <strain evidence="2">MT8872</strain>
    </source>
</reference>
<feature type="compositionally biased region" description="Low complexity" evidence="1">
    <location>
        <begin position="196"/>
        <end position="210"/>
    </location>
</feature>
<dbReference type="Proteomes" id="UP000492821">
    <property type="component" value="Unassembled WGS sequence"/>
</dbReference>
<evidence type="ECO:0000313" key="3">
    <source>
        <dbReference type="WBParaSite" id="Pan_g13014.t2"/>
    </source>
</evidence>
<dbReference type="AlphaFoldDB" id="A0A7E4UUF4"/>
<accession>A0A7E4UUF4</accession>
<dbReference type="WBParaSite" id="Pan_g13014.t2">
    <property type="protein sequence ID" value="Pan_g13014.t2"/>
    <property type="gene ID" value="Pan_g13014"/>
</dbReference>